<reference evidence="2" key="1">
    <citation type="submission" date="2022-11" db="EMBL/GenBank/DDBJ databases">
        <title>Draft genome sequence of Hoeflea poritis E7-10 and Hoeflea prorocentri PM5-8, separated from scleractinian coral Porites lutea and marine dinoflagellate.</title>
        <authorList>
            <person name="Zhang G."/>
            <person name="Wei Q."/>
            <person name="Cai L."/>
        </authorList>
    </citation>
    <scope>NUCLEOTIDE SEQUENCE</scope>
    <source>
        <strain evidence="2">PM5-8</strain>
    </source>
</reference>
<protein>
    <recommendedName>
        <fullName evidence="4">Antifreeze protein</fullName>
    </recommendedName>
</protein>
<dbReference type="AlphaFoldDB" id="A0A9X3ZG67"/>
<keyword evidence="3" id="KW-1185">Reference proteome</keyword>
<name>A0A9X3ZG67_9HYPH</name>
<proteinExistence type="predicted"/>
<evidence type="ECO:0000313" key="3">
    <source>
        <dbReference type="Proteomes" id="UP001151234"/>
    </source>
</evidence>
<feature type="chain" id="PRO_5040834918" description="Antifreeze protein" evidence="1">
    <location>
        <begin position="22"/>
        <end position="119"/>
    </location>
</feature>
<dbReference type="RefSeq" id="WP_267988866.1">
    <property type="nucleotide sequence ID" value="NZ_JAPJZI010000001.1"/>
</dbReference>
<keyword evidence="1" id="KW-0732">Signal</keyword>
<evidence type="ECO:0000313" key="2">
    <source>
        <dbReference type="EMBL" id="MDA5397403.1"/>
    </source>
</evidence>
<organism evidence="2 3">
    <name type="scientific">Hoeflea prorocentri</name>
    <dbReference type="NCBI Taxonomy" id="1922333"/>
    <lineage>
        <taxon>Bacteria</taxon>
        <taxon>Pseudomonadati</taxon>
        <taxon>Pseudomonadota</taxon>
        <taxon>Alphaproteobacteria</taxon>
        <taxon>Hyphomicrobiales</taxon>
        <taxon>Rhizobiaceae</taxon>
        <taxon>Hoeflea</taxon>
    </lineage>
</organism>
<dbReference type="Proteomes" id="UP001151234">
    <property type="component" value="Unassembled WGS sequence"/>
</dbReference>
<evidence type="ECO:0008006" key="4">
    <source>
        <dbReference type="Google" id="ProtNLM"/>
    </source>
</evidence>
<feature type="signal peptide" evidence="1">
    <location>
        <begin position="1"/>
        <end position="21"/>
    </location>
</feature>
<dbReference type="EMBL" id="JAPJZI010000001">
    <property type="protein sequence ID" value="MDA5397403.1"/>
    <property type="molecule type" value="Genomic_DNA"/>
</dbReference>
<gene>
    <name evidence="2" type="ORF">OQ273_02350</name>
</gene>
<evidence type="ECO:0000256" key="1">
    <source>
        <dbReference type="SAM" id="SignalP"/>
    </source>
</evidence>
<accession>A0A9X3ZG67</accession>
<sequence length="119" mass="13308">MFARIAKATTLAALIAVGATAATTSQASAGNIEFGIQFGTPGYGYYYGSNPRWGAPPPRYRKGKCKPRRAVNKAWRMGVNNPRIVRRNQKRVVVKGWRHGYKTKVVFANARHCPVIRFR</sequence>
<comment type="caution">
    <text evidence="2">The sequence shown here is derived from an EMBL/GenBank/DDBJ whole genome shotgun (WGS) entry which is preliminary data.</text>
</comment>